<dbReference type="AlphaFoldDB" id="A0A844XNZ8"/>
<keyword evidence="2" id="KW-1185">Reference proteome</keyword>
<evidence type="ECO:0000313" key="1">
    <source>
        <dbReference type="EMBL" id="MXO46778.1"/>
    </source>
</evidence>
<dbReference type="RefSeq" id="WP_160726407.1">
    <property type="nucleotide sequence ID" value="NZ_WTYC01000001.1"/>
</dbReference>
<proteinExistence type="predicted"/>
<organism evidence="1 2">
    <name type="scientific">Qipengyuania vulgaris</name>
    <dbReference type="NCBI Taxonomy" id="291985"/>
    <lineage>
        <taxon>Bacteria</taxon>
        <taxon>Pseudomonadati</taxon>
        <taxon>Pseudomonadota</taxon>
        <taxon>Alphaproteobacteria</taxon>
        <taxon>Sphingomonadales</taxon>
        <taxon>Erythrobacteraceae</taxon>
        <taxon>Qipengyuania</taxon>
    </lineage>
</organism>
<reference evidence="1 2" key="1">
    <citation type="submission" date="2019-12" db="EMBL/GenBank/DDBJ databases">
        <title>Genomic-based taxomic classification of the family Erythrobacteraceae.</title>
        <authorList>
            <person name="Xu L."/>
        </authorList>
    </citation>
    <scope>NUCLEOTIDE SEQUENCE [LARGE SCALE GENOMIC DNA]</scope>
    <source>
        <strain evidence="1 2">DSM 17792</strain>
    </source>
</reference>
<dbReference type="EMBL" id="WTYC01000001">
    <property type="protein sequence ID" value="MXO46778.1"/>
    <property type="molecule type" value="Genomic_DNA"/>
</dbReference>
<gene>
    <name evidence="1" type="ORF">GRI69_00670</name>
</gene>
<accession>A0A844XNZ8</accession>
<name>A0A844XNZ8_9SPHN</name>
<protein>
    <submittedName>
        <fullName evidence="1">Uncharacterized protein</fullName>
    </submittedName>
</protein>
<evidence type="ECO:0000313" key="2">
    <source>
        <dbReference type="Proteomes" id="UP000448199"/>
    </source>
</evidence>
<comment type="caution">
    <text evidence="1">The sequence shown here is derived from an EMBL/GenBank/DDBJ whole genome shotgun (WGS) entry which is preliminary data.</text>
</comment>
<dbReference type="Proteomes" id="UP000448199">
    <property type="component" value="Unassembled WGS sequence"/>
</dbReference>
<dbReference type="OrthoDB" id="7411226at2"/>
<sequence length="93" mass="10461">MLVDRFDVSECAGIEALRIAGSREENMQKVIREYRADNGCLSALEKAALAFDFSETLPGVYVARREKGWTETLIIARQSAGSEANVFWEEIYP</sequence>